<gene>
    <name evidence="19" type="ORF">SAMN06265827_11725</name>
</gene>
<dbReference type="InterPro" id="IPR023298">
    <property type="entry name" value="ATPase_P-typ_TM_dom_sf"/>
</dbReference>
<keyword evidence="11" id="KW-0460">Magnesium</keyword>
<name>A0A285HCN4_9FIRM</name>
<dbReference type="PRINTS" id="PR00119">
    <property type="entry name" value="CATATPASE"/>
</dbReference>
<sequence length="787" mass="85259">MEARKLIRERFILEGLNCANCAAKIEKRVSKLDEVKKSRMNFAIKTLDVEVDGDIEEIADKIAKVADEVEPGVKVRIKGRDSESQRELILEGLGCADCAAKMEREIGLLDGVDQASINFVSQKLKIKVHHSSYLDSTLKAVKRIVKEIEPDVIIREEKDESGHHNSHSHGDNSDFKAEFLRLGIGAVFFIAALLLKLNFWGELALYGIAYLTIGGKVLTKSAKNISKGQIFDENFLMSVASIGAFAIKEFPEGVAVMLFYEVGELFQDIAVNRSRSSIKSLMDIRPDYANLKVAGELKKVDPNQVKVDDIIVVKPGEKVPLDGEVIGGESMVDTSALTGESVPRKVRAGKEILSGFINKDGLLTIRVTSDFAQSTVNKILDLVENAASEKAPTENFITKFARYYTPAVVFSALALAVLPPLVIPTATFSDWLYRALVFLVVSCPCALVVSIPLGFFGGIGAASKHGVLVKGGNYLEALNSVKTVVMDKTGTLTEGTFRVTDIVPAEDFSKEELLELAAYAESNSNHPIAVSILDAYEGKVDSTQLDNYQEIAGHGLKVTIADKEVLAGNYKLMKREGVTYLTPKQVGTVVHIAVAGQYAGYILIADRVKTDAKAAIRGLKSLGIEEVVMLTGDGQQVAESVATELGVDDYRAELLPQDKVAELEKLLKNRGKDKLLFVGDGINDAPVLARADIGVAMGGLGSDAAIEAADVVLMKDKPSNLIDAINVAKFTRRVVWQNIVFALGIKGIVLLMGALGLANMWFAVFADVGVALLAVLNAMRITRMKSQ</sequence>
<dbReference type="EMBL" id="OBDZ01000017">
    <property type="protein sequence ID" value="SNY33490.1"/>
    <property type="molecule type" value="Genomic_DNA"/>
</dbReference>
<evidence type="ECO:0000256" key="4">
    <source>
        <dbReference type="ARBA" id="ARBA00022539"/>
    </source>
</evidence>
<dbReference type="PROSITE" id="PS00154">
    <property type="entry name" value="ATPASE_E1_E2"/>
    <property type="match status" value="1"/>
</dbReference>
<dbReference type="InterPro" id="IPR027256">
    <property type="entry name" value="P-typ_ATPase_IB"/>
</dbReference>
<comment type="catalytic activity">
    <reaction evidence="16">
        <text>Cd(2+)(in) + ATP + H2O = Cd(2+)(out) + ADP + phosphate + H(+)</text>
        <dbReference type="Rhea" id="RHEA:12132"/>
        <dbReference type="ChEBI" id="CHEBI:15377"/>
        <dbReference type="ChEBI" id="CHEBI:15378"/>
        <dbReference type="ChEBI" id="CHEBI:30616"/>
        <dbReference type="ChEBI" id="CHEBI:43474"/>
        <dbReference type="ChEBI" id="CHEBI:48775"/>
        <dbReference type="ChEBI" id="CHEBI:456216"/>
        <dbReference type="EC" id="7.2.2.21"/>
    </reaction>
</comment>
<dbReference type="NCBIfam" id="TIGR01525">
    <property type="entry name" value="ATPase-IB_hvy"/>
    <property type="match status" value="1"/>
</dbReference>
<dbReference type="NCBIfam" id="TIGR01512">
    <property type="entry name" value="ATPase-IB2_Cd"/>
    <property type="match status" value="1"/>
</dbReference>
<dbReference type="GO" id="GO:0016887">
    <property type="term" value="F:ATP hydrolysis activity"/>
    <property type="evidence" value="ECO:0007669"/>
    <property type="project" value="InterPro"/>
</dbReference>
<dbReference type="STRING" id="1413210.U472_09990"/>
<comment type="similarity">
    <text evidence="2 17">Belongs to the cation transport ATPase (P-type) (TC 3.A.3) family. Type IB subfamily.</text>
</comment>
<keyword evidence="8 17" id="KW-0547">Nucleotide-binding</keyword>
<keyword evidence="14 17" id="KW-0472">Membrane</keyword>
<evidence type="ECO:0000256" key="8">
    <source>
        <dbReference type="ARBA" id="ARBA00022741"/>
    </source>
</evidence>
<dbReference type="SUPFAM" id="SSF55008">
    <property type="entry name" value="HMA, heavy metal-associated domain"/>
    <property type="match status" value="2"/>
</dbReference>
<dbReference type="GO" id="GO:0046872">
    <property type="term" value="F:metal ion binding"/>
    <property type="evidence" value="ECO:0007669"/>
    <property type="project" value="UniProtKB-KW"/>
</dbReference>
<protein>
    <submittedName>
        <fullName evidence="19">Cd2+/Zn2+-exporting ATPase</fullName>
    </submittedName>
</protein>
<dbReference type="Gene3D" id="3.30.70.100">
    <property type="match status" value="2"/>
</dbReference>
<keyword evidence="3 17" id="KW-1003">Cell membrane</keyword>
<comment type="catalytic activity">
    <reaction evidence="15">
        <text>Zn(2+)(in) + ATP + H2O = Zn(2+)(out) + ADP + phosphate + H(+)</text>
        <dbReference type="Rhea" id="RHEA:20621"/>
        <dbReference type="ChEBI" id="CHEBI:15377"/>
        <dbReference type="ChEBI" id="CHEBI:15378"/>
        <dbReference type="ChEBI" id="CHEBI:29105"/>
        <dbReference type="ChEBI" id="CHEBI:30616"/>
        <dbReference type="ChEBI" id="CHEBI:43474"/>
        <dbReference type="ChEBI" id="CHEBI:456216"/>
        <dbReference type="EC" id="7.2.2.12"/>
    </reaction>
</comment>
<keyword evidence="7 17" id="KW-0479">Metal-binding</keyword>
<dbReference type="Pfam" id="PF00122">
    <property type="entry name" value="E1-E2_ATPase"/>
    <property type="match status" value="1"/>
</dbReference>
<dbReference type="FunFam" id="3.40.1110.10:FF:000066">
    <property type="entry name" value="Cadmium-translocating P-type ATPase"/>
    <property type="match status" value="1"/>
</dbReference>
<feature type="domain" description="HMA" evidence="18">
    <location>
        <begin position="84"/>
        <end position="153"/>
    </location>
</feature>
<comment type="subcellular location">
    <subcellularLocation>
        <location evidence="1">Cell membrane</location>
        <topology evidence="1">Multi-pass membrane protein</topology>
    </subcellularLocation>
</comment>
<dbReference type="Gene3D" id="3.40.1110.10">
    <property type="entry name" value="Calcium-transporting ATPase, cytoplasmic domain N"/>
    <property type="match status" value="1"/>
</dbReference>
<dbReference type="Gene3D" id="2.70.150.10">
    <property type="entry name" value="Calcium-transporting ATPase, cytoplasmic transduction domain A"/>
    <property type="match status" value="1"/>
</dbReference>
<feature type="domain" description="HMA" evidence="18">
    <location>
        <begin position="7"/>
        <end position="70"/>
    </location>
</feature>
<dbReference type="InterPro" id="IPR008250">
    <property type="entry name" value="ATPase_P-typ_transduc_dom_A_sf"/>
</dbReference>
<accession>A0A285HCN4</accession>
<dbReference type="GO" id="GO:0005524">
    <property type="term" value="F:ATP binding"/>
    <property type="evidence" value="ECO:0007669"/>
    <property type="project" value="UniProtKB-UniRule"/>
</dbReference>
<dbReference type="PRINTS" id="PR00941">
    <property type="entry name" value="CDATPASE"/>
</dbReference>
<keyword evidence="6 17" id="KW-0812">Transmembrane</keyword>
<dbReference type="SUPFAM" id="SSF56784">
    <property type="entry name" value="HAD-like"/>
    <property type="match status" value="1"/>
</dbReference>
<dbReference type="InterPro" id="IPR051014">
    <property type="entry name" value="Cation_Transport_ATPase_IB"/>
</dbReference>
<evidence type="ECO:0000256" key="2">
    <source>
        <dbReference type="ARBA" id="ARBA00006024"/>
    </source>
</evidence>
<evidence type="ECO:0000256" key="3">
    <source>
        <dbReference type="ARBA" id="ARBA00022475"/>
    </source>
</evidence>
<evidence type="ECO:0000256" key="15">
    <source>
        <dbReference type="ARBA" id="ARBA00047308"/>
    </source>
</evidence>
<dbReference type="AlphaFoldDB" id="A0A285HCN4"/>
<keyword evidence="13 17" id="KW-1133">Transmembrane helix</keyword>
<dbReference type="FunFam" id="2.70.150.10:FF:000002">
    <property type="entry name" value="Copper-transporting ATPase 1, putative"/>
    <property type="match status" value="1"/>
</dbReference>
<keyword evidence="10 17" id="KW-0067">ATP-binding</keyword>
<dbReference type="InterPro" id="IPR059000">
    <property type="entry name" value="ATPase_P-type_domA"/>
</dbReference>
<dbReference type="GO" id="GO:0008551">
    <property type="term" value="F:P-type cadmium transporter activity"/>
    <property type="evidence" value="ECO:0007669"/>
    <property type="project" value="UniProtKB-EC"/>
</dbReference>
<evidence type="ECO:0000256" key="11">
    <source>
        <dbReference type="ARBA" id="ARBA00022842"/>
    </source>
</evidence>
<evidence type="ECO:0000256" key="17">
    <source>
        <dbReference type="RuleBase" id="RU362081"/>
    </source>
</evidence>
<dbReference type="InterPro" id="IPR023214">
    <property type="entry name" value="HAD_sf"/>
</dbReference>
<dbReference type="InterPro" id="IPR036163">
    <property type="entry name" value="HMA_dom_sf"/>
</dbReference>
<dbReference type="SUPFAM" id="SSF81665">
    <property type="entry name" value="Calcium ATPase, transmembrane domain M"/>
    <property type="match status" value="1"/>
</dbReference>
<dbReference type="Gene3D" id="3.40.50.1000">
    <property type="entry name" value="HAD superfamily/HAD-like"/>
    <property type="match status" value="1"/>
</dbReference>
<dbReference type="Pfam" id="PF00403">
    <property type="entry name" value="HMA"/>
    <property type="match status" value="2"/>
</dbReference>
<dbReference type="NCBIfam" id="TIGR01494">
    <property type="entry name" value="ATPase_P-type"/>
    <property type="match status" value="1"/>
</dbReference>
<evidence type="ECO:0000256" key="9">
    <source>
        <dbReference type="ARBA" id="ARBA00022833"/>
    </source>
</evidence>
<dbReference type="GO" id="GO:0005886">
    <property type="term" value="C:plasma membrane"/>
    <property type="evidence" value="ECO:0007669"/>
    <property type="project" value="UniProtKB-SubCell"/>
</dbReference>
<dbReference type="OrthoDB" id="9760364at2"/>
<dbReference type="Pfam" id="PF00702">
    <property type="entry name" value="Hydrolase"/>
    <property type="match status" value="1"/>
</dbReference>
<feature type="transmembrane region" description="Helical" evidence="17">
    <location>
        <begin position="203"/>
        <end position="219"/>
    </location>
</feature>
<dbReference type="CDD" id="cd07548">
    <property type="entry name" value="P-type_ATPase-Cd_Zn_Co_like"/>
    <property type="match status" value="1"/>
</dbReference>
<dbReference type="InterPro" id="IPR023299">
    <property type="entry name" value="ATPase_P-typ_cyto_dom_N"/>
</dbReference>
<feature type="transmembrane region" description="Helical" evidence="17">
    <location>
        <begin position="403"/>
        <end position="423"/>
    </location>
</feature>
<keyword evidence="9" id="KW-0862">Zinc</keyword>
<feature type="transmembrane region" description="Helical" evidence="17">
    <location>
        <begin position="760"/>
        <end position="779"/>
    </location>
</feature>
<evidence type="ECO:0000256" key="1">
    <source>
        <dbReference type="ARBA" id="ARBA00004651"/>
    </source>
</evidence>
<evidence type="ECO:0000313" key="19">
    <source>
        <dbReference type="EMBL" id="SNY33490.1"/>
    </source>
</evidence>
<dbReference type="SUPFAM" id="SSF81653">
    <property type="entry name" value="Calcium ATPase, transduction domain A"/>
    <property type="match status" value="1"/>
</dbReference>
<dbReference type="InterPro" id="IPR006121">
    <property type="entry name" value="HMA_dom"/>
</dbReference>
<dbReference type="PANTHER" id="PTHR48085">
    <property type="entry name" value="CADMIUM/ZINC-TRANSPORTING ATPASE HMA2-RELATED"/>
    <property type="match status" value="1"/>
</dbReference>
<dbReference type="PROSITE" id="PS50846">
    <property type="entry name" value="HMA_2"/>
    <property type="match status" value="2"/>
</dbReference>
<dbReference type="PANTHER" id="PTHR48085:SF5">
    <property type="entry name" value="CADMIUM_ZINC-TRANSPORTING ATPASE HMA4-RELATED"/>
    <property type="match status" value="1"/>
</dbReference>
<keyword evidence="20" id="KW-1185">Reference proteome</keyword>
<evidence type="ECO:0000256" key="7">
    <source>
        <dbReference type="ARBA" id="ARBA00022723"/>
    </source>
</evidence>
<feature type="transmembrane region" description="Helical" evidence="17">
    <location>
        <begin position="435"/>
        <end position="456"/>
    </location>
</feature>
<dbReference type="InterPro" id="IPR018303">
    <property type="entry name" value="ATPase_P-typ_P_site"/>
</dbReference>
<evidence type="ECO:0000259" key="18">
    <source>
        <dbReference type="PROSITE" id="PS50846"/>
    </source>
</evidence>
<evidence type="ECO:0000256" key="16">
    <source>
        <dbReference type="ARBA" id="ARBA00049338"/>
    </source>
</evidence>
<dbReference type="CDD" id="cd00371">
    <property type="entry name" value="HMA"/>
    <property type="match status" value="2"/>
</dbReference>
<dbReference type="InterPro" id="IPR036412">
    <property type="entry name" value="HAD-like_sf"/>
</dbReference>
<keyword evidence="4" id="KW-0104">Cadmium</keyword>
<dbReference type="Proteomes" id="UP000219573">
    <property type="component" value="Unassembled WGS sequence"/>
</dbReference>
<dbReference type="InterPro" id="IPR001757">
    <property type="entry name" value="P_typ_ATPase"/>
</dbReference>
<proteinExistence type="inferred from homology"/>
<keyword evidence="5" id="KW-0597">Phosphoprotein</keyword>
<evidence type="ECO:0000256" key="6">
    <source>
        <dbReference type="ARBA" id="ARBA00022692"/>
    </source>
</evidence>
<feature type="transmembrane region" description="Helical" evidence="17">
    <location>
        <begin position="179"/>
        <end position="197"/>
    </location>
</feature>
<evidence type="ECO:0000256" key="10">
    <source>
        <dbReference type="ARBA" id="ARBA00022840"/>
    </source>
</evidence>
<keyword evidence="12" id="KW-1278">Translocase</keyword>
<evidence type="ECO:0000256" key="5">
    <source>
        <dbReference type="ARBA" id="ARBA00022553"/>
    </source>
</evidence>
<feature type="transmembrane region" description="Helical" evidence="17">
    <location>
        <begin position="734"/>
        <end position="754"/>
    </location>
</feature>
<evidence type="ECO:0000256" key="12">
    <source>
        <dbReference type="ARBA" id="ARBA00022967"/>
    </source>
</evidence>
<evidence type="ECO:0000256" key="14">
    <source>
        <dbReference type="ARBA" id="ARBA00023136"/>
    </source>
</evidence>
<dbReference type="GO" id="GO:0016463">
    <property type="term" value="F:P-type zinc transporter activity"/>
    <property type="evidence" value="ECO:0007669"/>
    <property type="project" value="UniProtKB-EC"/>
</dbReference>
<evidence type="ECO:0000313" key="20">
    <source>
        <dbReference type="Proteomes" id="UP000219573"/>
    </source>
</evidence>
<evidence type="ECO:0000256" key="13">
    <source>
        <dbReference type="ARBA" id="ARBA00022989"/>
    </source>
</evidence>
<organism evidence="19 20">
    <name type="scientific">Orenia metallireducens</name>
    <dbReference type="NCBI Taxonomy" id="1413210"/>
    <lineage>
        <taxon>Bacteria</taxon>
        <taxon>Bacillati</taxon>
        <taxon>Bacillota</taxon>
        <taxon>Clostridia</taxon>
        <taxon>Halanaerobiales</taxon>
        <taxon>Halobacteroidaceae</taxon>
        <taxon>Orenia</taxon>
    </lineage>
</organism>
<reference evidence="20" key="1">
    <citation type="submission" date="2017-09" db="EMBL/GenBank/DDBJ databases">
        <authorList>
            <person name="Varghese N."/>
            <person name="Submissions S."/>
        </authorList>
    </citation>
    <scope>NUCLEOTIDE SEQUENCE [LARGE SCALE GENOMIC DNA]</scope>
    <source>
        <strain evidence="20">MSL47</strain>
    </source>
</reference>
<dbReference type="RefSeq" id="WP_097018326.1">
    <property type="nucleotide sequence ID" value="NZ_OBDZ01000017.1"/>
</dbReference>